<keyword evidence="5" id="KW-1185">Reference proteome</keyword>
<keyword evidence="2" id="KW-0012">Acyltransferase</keyword>
<dbReference type="EMBL" id="NEVT01000004">
    <property type="protein sequence ID" value="OZI78441.1"/>
    <property type="molecule type" value="Genomic_DNA"/>
</dbReference>
<dbReference type="PANTHER" id="PTHR43877">
    <property type="entry name" value="AMINOALKYLPHOSPHONATE N-ACETYLTRANSFERASE-RELATED-RELATED"/>
    <property type="match status" value="1"/>
</dbReference>
<evidence type="ECO:0000313" key="4">
    <source>
        <dbReference type="EMBL" id="OZI78441.1"/>
    </source>
</evidence>
<dbReference type="AlphaFoldDB" id="A0A261VXD3"/>
<reference evidence="5" key="1">
    <citation type="submission" date="2017-05" db="EMBL/GenBank/DDBJ databases">
        <title>Complete and WGS of Bordetella genogroups.</title>
        <authorList>
            <person name="Spilker T."/>
            <person name="Lipuma J."/>
        </authorList>
    </citation>
    <scope>NUCLEOTIDE SEQUENCE [LARGE SCALE GENOMIC DNA]</scope>
    <source>
        <strain evidence="5">AU8256</strain>
    </source>
</reference>
<dbReference type="Pfam" id="PF00583">
    <property type="entry name" value="Acetyltransf_1"/>
    <property type="match status" value="1"/>
</dbReference>
<dbReference type="Proteomes" id="UP000215633">
    <property type="component" value="Unassembled WGS sequence"/>
</dbReference>
<dbReference type="InterPro" id="IPR050832">
    <property type="entry name" value="Bact_Acetyltransf"/>
</dbReference>
<protein>
    <submittedName>
        <fullName evidence="4">N-acetyltransferase</fullName>
    </submittedName>
</protein>
<evidence type="ECO:0000259" key="3">
    <source>
        <dbReference type="PROSITE" id="PS51186"/>
    </source>
</evidence>
<dbReference type="InterPro" id="IPR000182">
    <property type="entry name" value="GNAT_dom"/>
</dbReference>
<evidence type="ECO:0000256" key="2">
    <source>
        <dbReference type="ARBA" id="ARBA00023315"/>
    </source>
</evidence>
<dbReference type="RefSeq" id="WP_038853139.1">
    <property type="nucleotide sequence ID" value="NZ_NEVT01000004.1"/>
</dbReference>
<keyword evidence="1 4" id="KW-0808">Transferase</keyword>
<gene>
    <name evidence="4" type="ORF">CAL24_10030</name>
</gene>
<sequence>MPPGSASAPALQFILRAASEADVPFLLALRRQTMDRHLARSGRPADDAAHLARILYQWEHARIVLVGGEPAGLLKAYRGASAWHVVQIQVAPAWQGQGLGACLLREVLAQADAAGLPTRLEVLKTNPARRLYERLGFRIVADAGDDQYQMERPARPPGAW</sequence>
<evidence type="ECO:0000313" key="5">
    <source>
        <dbReference type="Proteomes" id="UP000215633"/>
    </source>
</evidence>
<dbReference type="InterPro" id="IPR016181">
    <property type="entry name" value="Acyl_CoA_acyltransferase"/>
</dbReference>
<dbReference type="SUPFAM" id="SSF55729">
    <property type="entry name" value="Acyl-CoA N-acyltransferases (Nat)"/>
    <property type="match status" value="1"/>
</dbReference>
<proteinExistence type="predicted"/>
<dbReference type="CDD" id="cd04301">
    <property type="entry name" value="NAT_SF"/>
    <property type="match status" value="1"/>
</dbReference>
<evidence type="ECO:0000256" key="1">
    <source>
        <dbReference type="ARBA" id="ARBA00022679"/>
    </source>
</evidence>
<comment type="caution">
    <text evidence="4">The sequence shown here is derived from an EMBL/GenBank/DDBJ whole genome shotgun (WGS) entry which is preliminary data.</text>
</comment>
<dbReference type="Gene3D" id="3.40.630.30">
    <property type="match status" value="1"/>
</dbReference>
<name>A0A261VXD3_9BORD</name>
<organism evidence="4 5">
    <name type="scientific">Bordetella genomosp. 2</name>
    <dbReference type="NCBI Taxonomy" id="1983456"/>
    <lineage>
        <taxon>Bacteria</taxon>
        <taxon>Pseudomonadati</taxon>
        <taxon>Pseudomonadota</taxon>
        <taxon>Betaproteobacteria</taxon>
        <taxon>Burkholderiales</taxon>
        <taxon>Alcaligenaceae</taxon>
        <taxon>Bordetella</taxon>
    </lineage>
</organism>
<accession>A0A261VXD3</accession>
<feature type="domain" description="N-acetyltransferase" evidence="3">
    <location>
        <begin position="13"/>
        <end position="155"/>
    </location>
</feature>
<dbReference type="PROSITE" id="PS51186">
    <property type="entry name" value="GNAT"/>
    <property type="match status" value="1"/>
</dbReference>
<dbReference type="GO" id="GO:0016747">
    <property type="term" value="F:acyltransferase activity, transferring groups other than amino-acyl groups"/>
    <property type="evidence" value="ECO:0007669"/>
    <property type="project" value="InterPro"/>
</dbReference>